<keyword evidence="2" id="KW-0378">Hydrolase</keyword>
<sequence>MSIEVLKPGLMTTVQDLGRTGFQKYGVIVGGAMDADSLRIANLLAGNGGNEAALEVTLMGPGPSLRFAETTLIAVAGADFSLMVNDKEVPLWRPILVEEGSVLNFGMTKRGSRAYMAIAGGIDVPSVMDSKSTYVKAGIGGFEGRALQKGDCLTAGEITPLAEKIKERLASNRQTRGFAAPNWSVDHRYFLPLKKSPVIRVIKGEQFDQFTDASQERLMSGTFRVTAKSDRMGYRLEGDPLELKSPLEMISEAVSFGTVQVPPDGNPIVLLADRQTAGGYPRIAHVISADRSAVTQLMPGEQLQFQPVALEKAERLFIERETKIVELAARIKLEYMV</sequence>
<dbReference type="Proteomes" id="UP000036168">
    <property type="component" value="Unassembled WGS sequence"/>
</dbReference>
<dbReference type="OrthoDB" id="9782422at2"/>
<dbReference type="EMBL" id="JARRTL010000007">
    <property type="protein sequence ID" value="MEC0484268.1"/>
    <property type="molecule type" value="Genomic_DNA"/>
</dbReference>
<dbReference type="NCBIfam" id="TIGR00724">
    <property type="entry name" value="urea_amlyse_rel"/>
    <property type="match status" value="1"/>
</dbReference>
<reference evidence="6 8" key="3">
    <citation type="submission" date="2023-03" db="EMBL/GenBank/DDBJ databases">
        <title>Agriculturally important microbes genome sequencing.</title>
        <authorList>
            <person name="Dunlap C."/>
        </authorList>
    </citation>
    <scope>NUCLEOTIDE SEQUENCE [LARGE SCALE GENOMIC DNA]</scope>
    <source>
        <strain evidence="6 8">CBP-3203</strain>
    </source>
</reference>
<dbReference type="InterPro" id="IPR052708">
    <property type="entry name" value="PxpC"/>
</dbReference>
<dbReference type="InterPro" id="IPR029000">
    <property type="entry name" value="Cyclophilin-like_dom_sf"/>
</dbReference>
<evidence type="ECO:0000256" key="1">
    <source>
        <dbReference type="ARBA" id="ARBA00022741"/>
    </source>
</evidence>
<gene>
    <name evidence="5" type="ORF">AB447_201625</name>
    <name evidence="6" type="ORF">P8828_05325</name>
</gene>
<dbReference type="SMART" id="SM00797">
    <property type="entry name" value="AHS2"/>
    <property type="match status" value="1"/>
</dbReference>
<dbReference type="Pfam" id="PF02626">
    <property type="entry name" value="CT_A_B"/>
    <property type="match status" value="1"/>
</dbReference>
<dbReference type="Gene3D" id="2.40.100.10">
    <property type="entry name" value="Cyclophilin-like"/>
    <property type="match status" value="1"/>
</dbReference>
<dbReference type="GO" id="GO:0005524">
    <property type="term" value="F:ATP binding"/>
    <property type="evidence" value="ECO:0007669"/>
    <property type="project" value="UniProtKB-KW"/>
</dbReference>
<dbReference type="RefSeq" id="WP_048355381.1">
    <property type="nucleotide sequence ID" value="NZ_CP023481.1"/>
</dbReference>
<evidence type="ECO:0000256" key="3">
    <source>
        <dbReference type="ARBA" id="ARBA00022840"/>
    </source>
</evidence>
<evidence type="ECO:0000313" key="6">
    <source>
        <dbReference type="EMBL" id="MEC0484268.1"/>
    </source>
</evidence>
<evidence type="ECO:0000313" key="7">
    <source>
        <dbReference type="Proteomes" id="UP000036168"/>
    </source>
</evidence>
<reference evidence="5" key="2">
    <citation type="submission" date="2015-10" db="EMBL/GenBank/DDBJ databases">
        <authorList>
            <person name="Gilbert D.G."/>
        </authorList>
    </citation>
    <scope>NUCLEOTIDE SEQUENCE</scope>
    <source>
        <strain evidence="5">GO-13</strain>
    </source>
</reference>
<organism evidence="5 7">
    <name type="scientific">Bacillus glycinifermentans</name>
    <dbReference type="NCBI Taxonomy" id="1664069"/>
    <lineage>
        <taxon>Bacteria</taxon>
        <taxon>Bacillati</taxon>
        <taxon>Bacillota</taxon>
        <taxon>Bacilli</taxon>
        <taxon>Bacillales</taxon>
        <taxon>Bacillaceae</taxon>
        <taxon>Bacillus</taxon>
    </lineage>
</organism>
<keyword evidence="3" id="KW-0067">ATP-binding</keyword>
<dbReference type="InterPro" id="IPR003778">
    <property type="entry name" value="CT_A_B"/>
</dbReference>
<keyword evidence="1" id="KW-0547">Nucleotide-binding</keyword>
<evidence type="ECO:0000313" key="8">
    <source>
        <dbReference type="Proteomes" id="UP001341297"/>
    </source>
</evidence>
<evidence type="ECO:0000259" key="4">
    <source>
        <dbReference type="SMART" id="SM00797"/>
    </source>
</evidence>
<protein>
    <submittedName>
        <fullName evidence="6">Biotin-dependent carboxyltransferase family protein</fullName>
    </submittedName>
    <submittedName>
        <fullName evidence="5">KipI antagonist</fullName>
    </submittedName>
</protein>
<feature type="domain" description="Carboxyltransferase" evidence="4">
    <location>
        <begin position="24"/>
        <end position="323"/>
    </location>
</feature>
<evidence type="ECO:0000313" key="5">
    <source>
        <dbReference type="EMBL" id="KRT95820.1"/>
    </source>
</evidence>
<reference evidence="5 7" key="1">
    <citation type="journal article" date="2015" name="Int. J. Syst. Evol. Microbiol.">
        <title>Bacillus glycinifermentans sp. nov., isolated from fermented soybean paste.</title>
        <authorList>
            <person name="Kim S.J."/>
            <person name="Dunlap C.A."/>
            <person name="Kwon S.W."/>
            <person name="Rooney A.P."/>
        </authorList>
    </citation>
    <scope>NUCLEOTIDE SEQUENCE [LARGE SCALE GENOMIC DNA]</scope>
    <source>
        <strain evidence="5 7">GO-13</strain>
    </source>
</reference>
<dbReference type="Proteomes" id="UP001341297">
    <property type="component" value="Unassembled WGS sequence"/>
</dbReference>
<dbReference type="GO" id="GO:0016787">
    <property type="term" value="F:hydrolase activity"/>
    <property type="evidence" value="ECO:0007669"/>
    <property type="project" value="UniProtKB-KW"/>
</dbReference>
<dbReference type="SUPFAM" id="SSF50891">
    <property type="entry name" value="Cyclophilin-like"/>
    <property type="match status" value="1"/>
</dbReference>
<evidence type="ECO:0000256" key="2">
    <source>
        <dbReference type="ARBA" id="ARBA00022801"/>
    </source>
</evidence>
<accession>A0A0T6BW71</accession>
<dbReference type="EMBL" id="LECW02000001">
    <property type="protein sequence ID" value="KRT95820.1"/>
    <property type="molecule type" value="Genomic_DNA"/>
</dbReference>
<comment type="caution">
    <text evidence="5">The sequence shown here is derived from an EMBL/GenBank/DDBJ whole genome shotgun (WGS) entry which is preliminary data.</text>
</comment>
<name>A0A0T6BW71_9BACI</name>
<proteinExistence type="predicted"/>
<dbReference type="PANTHER" id="PTHR43309:SF5">
    <property type="entry name" value="5-OXOPROLINASE SUBUNIT C"/>
    <property type="match status" value="1"/>
</dbReference>
<dbReference type="STRING" id="1664069.BGLY_0514"/>
<dbReference type="PANTHER" id="PTHR43309">
    <property type="entry name" value="5-OXOPROLINASE SUBUNIT C"/>
    <property type="match status" value="1"/>
</dbReference>
<keyword evidence="8" id="KW-1185">Reference proteome</keyword>
<dbReference type="AlphaFoldDB" id="A0A0T6BW71"/>